<gene>
    <name evidence="2" type="ordered locus">RMDY18_17300</name>
</gene>
<accession>D2NPJ4</accession>
<evidence type="ECO:0000256" key="1">
    <source>
        <dbReference type="SAM" id="MobiDB-lite"/>
    </source>
</evidence>
<dbReference type="AlphaFoldDB" id="D2NPJ4"/>
<reference evidence="3" key="1">
    <citation type="submission" date="2009-07" db="EMBL/GenBank/DDBJ databases">
        <title>Complete genome sequence of Rothia mucilaginosa DJ.</title>
        <authorList>
            <person name="Yamane K."/>
            <person name="Nambu T."/>
            <person name="Mashimo C."/>
            <person name="Sugimori C."/>
            <person name="Yamanaka T."/>
            <person name="Leung K."/>
            <person name="Fukushima H."/>
        </authorList>
    </citation>
    <scope>NUCLEOTIDE SEQUENCE [LARGE SCALE GENOMIC DNA]</scope>
    <source>
        <strain evidence="3">DY-18</strain>
    </source>
</reference>
<dbReference type="Proteomes" id="UP000001883">
    <property type="component" value="Chromosome"/>
</dbReference>
<reference evidence="2 3" key="3">
    <citation type="journal article" date="2010" name="Sequencing">
        <title>Complete Genome Sequence of Rothia mucilaginosa DY-18: A Clinical Isolate with Dense Meshwork-Like Structures from a Persistent Apical Periodontitis Lesion.</title>
        <authorList>
            <person name="Yamane K."/>
            <person name="Nambu T."/>
            <person name="Yamanaka T."/>
            <person name="Mashimo C."/>
            <person name="Sugimori C."/>
            <person name="Leung K.-P."/>
            <person name="Fukushima H."/>
        </authorList>
    </citation>
    <scope>NUCLEOTIDE SEQUENCE [LARGE SCALE GENOMIC DNA]</scope>
    <source>
        <strain evidence="2 3">DY-18</strain>
    </source>
</reference>
<reference evidence="2 3" key="2">
    <citation type="journal article" date="2010" name="J Osaka Dent Univ">
        <title>Isolation and identification of Rothia mucilaginosa from persistent apical periodontitis lesions.</title>
        <authorList>
            <person name="Yamane K."/>
            <person name="Yoshida M."/>
            <person name="Fujihira T."/>
            <person name="Baba T."/>
            <person name="Tsuji N."/>
            <person name="Hayashi H."/>
            <person name="Sugimori C."/>
            <person name="Yamanaka T."/>
            <person name="Mashimo C."/>
            <person name="Nambu T."/>
            <person name="Kawai H."/>
            <person name="Fukushima H."/>
        </authorList>
    </citation>
    <scope>NUCLEOTIDE SEQUENCE [LARGE SCALE GENOMIC DNA]</scope>
    <source>
        <strain evidence="2 3">DY-18</strain>
    </source>
</reference>
<proteinExistence type="predicted"/>
<feature type="compositionally biased region" description="Polar residues" evidence="1">
    <location>
        <begin position="168"/>
        <end position="180"/>
    </location>
</feature>
<dbReference type="EMBL" id="AP011540">
    <property type="protein sequence ID" value="BAI65562.1"/>
    <property type="molecule type" value="Genomic_DNA"/>
</dbReference>
<feature type="region of interest" description="Disordered" evidence="1">
    <location>
        <begin position="153"/>
        <end position="192"/>
    </location>
</feature>
<sequence length="423" mass="49999">MRRQQSSYLKTLRSLHRTHLRTRRSTRHQTSRIHSLHRIHHRQHRNHRTHNTLRALRTQALNYTVIHLLRSKRTSTIMNQHIIHRNLRILQSIQRRNHRSSTSITTGSNQRTSTAGILQKLRATRRTVSRNSHHHMLSNTRSERTLQRIIQQSTTMHTHSSLRDRLAQASTRTSRQNNHSSIRRRSRTHQSQARLRLELIAQAANRHHILRGRRIRLNLRTQTLNMHVQGLRITHIVGAPHALNQLATSHHTTHIAQQNLQELKLLQRHRNLFTINRHHMAVNVHTHRAALQHRLSSRISLRRTTTQHRADTSNQLTRRIRLRHIVISAQLQTEHLIQLRVLSGQHDNRDRRHLTQLAAHLHAGHARKHHIQQHQICALAVKHRQSIQTVVHNNRLETLTTQQKCKGIREGLFVLNNQNFRHQ</sequence>
<keyword evidence="3" id="KW-1185">Reference proteome</keyword>
<protein>
    <submittedName>
        <fullName evidence="2">Uncharacterized protein</fullName>
    </submittedName>
</protein>
<evidence type="ECO:0000313" key="2">
    <source>
        <dbReference type="EMBL" id="BAI65562.1"/>
    </source>
</evidence>
<dbReference type="KEGG" id="rmu:RMDY18_17300"/>
<dbReference type="HOGENOM" id="CLU_648726_0_0_11"/>
<name>D2NPJ4_ROTMD</name>
<evidence type="ECO:0000313" key="3">
    <source>
        <dbReference type="Proteomes" id="UP000001883"/>
    </source>
</evidence>
<dbReference type="eggNOG" id="ENOG5033JN4">
    <property type="taxonomic scope" value="Bacteria"/>
</dbReference>
<organism evidence="2 3">
    <name type="scientific">Rothia mucilaginosa (strain DY-18)</name>
    <name type="common">Stomatococcus mucilaginosus</name>
    <dbReference type="NCBI Taxonomy" id="680646"/>
    <lineage>
        <taxon>Bacteria</taxon>
        <taxon>Bacillati</taxon>
        <taxon>Actinomycetota</taxon>
        <taxon>Actinomycetes</taxon>
        <taxon>Micrococcales</taxon>
        <taxon>Micrococcaceae</taxon>
        <taxon>Rothia</taxon>
    </lineage>
</organism>